<dbReference type="InterPro" id="IPR036388">
    <property type="entry name" value="WH-like_DNA-bd_sf"/>
</dbReference>
<gene>
    <name evidence="2" type="ordered locus">Sinac_7376</name>
</gene>
<dbReference type="SUPFAM" id="SSF46785">
    <property type="entry name" value="Winged helix' DNA-binding domain"/>
    <property type="match status" value="1"/>
</dbReference>
<dbReference type="EMBL" id="CP003364">
    <property type="protein sequence ID" value="AGA31415.1"/>
    <property type="molecule type" value="Genomic_DNA"/>
</dbReference>
<dbReference type="PANTHER" id="PTHR18964:SF149">
    <property type="entry name" value="BIFUNCTIONAL UDP-N-ACETYLGLUCOSAMINE 2-EPIMERASE_N-ACETYLMANNOSAMINE KINASE"/>
    <property type="match status" value="1"/>
</dbReference>
<dbReference type="KEGG" id="saci:Sinac_7376"/>
<dbReference type="eggNOG" id="COG1940">
    <property type="taxonomic scope" value="Bacteria"/>
</dbReference>
<dbReference type="Gene3D" id="1.10.10.10">
    <property type="entry name" value="Winged helix-like DNA-binding domain superfamily/Winged helix DNA-binding domain"/>
    <property type="match status" value="1"/>
</dbReference>
<proteinExistence type="inferred from homology"/>
<comment type="similarity">
    <text evidence="1">Belongs to the ROK (NagC/XylR) family.</text>
</comment>
<evidence type="ECO:0000313" key="2">
    <source>
        <dbReference type="EMBL" id="AGA31415.1"/>
    </source>
</evidence>
<dbReference type="HOGENOM" id="CLU_036604_13_2_0"/>
<dbReference type="STRING" id="886293.Sinac_7376"/>
<dbReference type="InterPro" id="IPR036390">
    <property type="entry name" value="WH_DNA-bd_sf"/>
</dbReference>
<dbReference type="Proteomes" id="UP000010798">
    <property type="component" value="Chromosome"/>
</dbReference>
<accession>L0DQZ0</accession>
<evidence type="ECO:0000256" key="1">
    <source>
        <dbReference type="ARBA" id="ARBA00006479"/>
    </source>
</evidence>
<dbReference type="SUPFAM" id="SSF53067">
    <property type="entry name" value="Actin-like ATPase domain"/>
    <property type="match status" value="2"/>
</dbReference>
<dbReference type="PANTHER" id="PTHR18964">
    <property type="entry name" value="ROK (REPRESSOR, ORF, KINASE) FAMILY"/>
    <property type="match status" value="1"/>
</dbReference>
<dbReference type="InterPro" id="IPR000600">
    <property type="entry name" value="ROK"/>
</dbReference>
<dbReference type="InterPro" id="IPR043129">
    <property type="entry name" value="ATPase_NBD"/>
</dbReference>
<dbReference type="InterPro" id="IPR049874">
    <property type="entry name" value="ROK_cs"/>
</dbReference>
<dbReference type="PROSITE" id="PS01125">
    <property type="entry name" value="ROK"/>
    <property type="match status" value="1"/>
</dbReference>
<keyword evidence="2" id="KW-0808">Transferase</keyword>
<dbReference type="RefSeq" id="WP_015250484.1">
    <property type="nucleotide sequence ID" value="NC_019892.1"/>
</dbReference>
<evidence type="ECO:0000313" key="3">
    <source>
        <dbReference type="Proteomes" id="UP000010798"/>
    </source>
</evidence>
<protein>
    <submittedName>
        <fullName evidence="2">Transcriptional regulator/sugar kinase</fullName>
    </submittedName>
</protein>
<name>L0DQZ0_SINAD</name>
<keyword evidence="2" id="KW-0418">Kinase</keyword>
<dbReference type="AlphaFoldDB" id="L0DQZ0"/>
<dbReference type="Gene3D" id="3.30.420.40">
    <property type="match status" value="2"/>
</dbReference>
<organism evidence="2 3">
    <name type="scientific">Singulisphaera acidiphila (strain ATCC BAA-1392 / DSM 18658 / VKM B-2454 / MOB10)</name>
    <dbReference type="NCBI Taxonomy" id="886293"/>
    <lineage>
        <taxon>Bacteria</taxon>
        <taxon>Pseudomonadati</taxon>
        <taxon>Planctomycetota</taxon>
        <taxon>Planctomycetia</taxon>
        <taxon>Isosphaerales</taxon>
        <taxon>Isosphaeraceae</taxon>
        <taxon>Singulisphaera</taxon>
    </lineage>
</organism>
<keyword evidence="3" id="KW-1185">Reference proteome</keyword>
<sequence>MGRAKDLDVEPSKEPGLAWFPNGNQITKPAYNRLLVCASLFHEGAESRVGLHRRTGLPLSRLSDICGDLLRDGLIRESVVTPAGGTGQGRPQTLLEIDLRGLGVACVRYDRNHVVSAVADLAGTVRWQRRWDGPFSDDADRLLRRITDALGRAVAAAPKAGVRIVAAGAADPGTVNIASGRAVRAVNVPGWQNIPVVERLSGATGLPVVIERGDGWQALGEVAFGAGRGSAHAVFVTLLDGIGGGIVENGQLLTGRDGSAGEIGHTRVSEAGPPCGCGGVGCLEAHLAPARLAALWRGGTSDSDRPPLSFGEAPDDEFARMLRAAREGDGRAREILADAGLALARGLGNVVSLLNPERIILGGRFVEAGDLLLEPLKQALPRYTLRELLQGIEVRLAEVGESSTFLGIAAYVRERLFAYPSVGARFEGNGTKTPSLMESETKS</sequence>
<reference evidence="2 3" key="1">
    <citation type="submission" date="2012-02" db="EMBL/GenBank/DDBJ databases">
        <title>Complete sequence of chromosome of Singulisphaera acidiphila DSM 18658.</title>
        <authorList>
            <consortium name="US DOE Joint Genome Institute (JGI-PGF)"/>
            <person name="Lucas S."/>
            <person name="Copeland A."/>
            <person name="Lapidus A."/>
            <person name="Glavina del Rio T."/>
            <person name="Dalin E."/>
            <person name="Tice H."/>
            <person name="Bruce D."/>
            <person name="Goodwin L."/>
            <person name="Pitluck S."/>
            <person name="Peters L."/>
            <person name="Ovchinnikova G."/>
            <person name="Chertkov O."/>
            <person name="Kyrpides N."/>
            <person name="Mavromatis K."/>
            <person name="Ivanova N."/>
            <person name="Brettin T."/>
            <person name="Detter J.C."/>
            <person name="Han C."/>
            <person name="Larimer F."/>
            <person name="Land M."/>
            <person name="Hauser L."/>
            <person name="Markowitz V."/>
            <person name="Cheng J.-F."/>
            <person name="Hugenholtz P."/>
            <person name="Woyke T."/>
            <person name="Wu D."/>
            <person name="Tindall B."/>
            <person name="Pomrenke H."/>
            <person name="Brambilla E."/>
            <person name="Klenk H.-P."/>
            <person name="Eisen J.A."/>
        </authorList>
    </citation>
    <scope>NUCLEOTIDE SEQUENCE [LARGE SCALE GENOMIC DNA]</scope>
    <source>
        <strain evidence="3">ATCC BAA-1392 / DSM 18658 / VKM B-2454 / MOB10</strain>
    </source>
</reference>
<dbReference type="Pfam" id="PF00480">
    <property type="entry name" value="ROK"/>
    <property type="match status" value="1"/>
</dbReference>
<dbReference type="GO" id="GO:0016301">
    <property type="term" value="F:kinase activity"/>
    <property type="evidence" value="ECO:0007669"/>
    <property type="project" value="UniProtKB-KW"/>
</dbReference>